<proteinExistence type="predicted"/>
<protein>
    <submittedName>
        <fullName evidence="1">Uncharacterized protein</fullName>
    </submittedName>
</protein>
<reference evidence="1 2" key="1">
    <citation type="submission" date="2020-11" db="EMBL/GenBank/DDBJ databases">
        <title>Hymenobacter sp.</title>
        <authorList>
            <person name="Kim M.K."/>
        </authorList>
    </citation>
    <scope>NUCLEOTIDE SEQUENCE [LARGE SCALE GENOMIC DNA]</scope>
    <source>
        <strain evidence="1 2">BT594</strain>
    </source>
</reference>
<dbReference type="Proteomes" id="UP000601099">
    <property type="component" value="Unassembled WGS sequence"/>
</dbReference>
<accession>A0ABS0L7Q2</accession>
<sequence>MYYKILEKISAEDNLAQLFNAYMRRLSTMEVISAPNTSMGEFTQLLKELCTDEGARLKEPSTRATQTWDFSMPRFYMLHMLNGSLNDLHSEVIESIALLTELFDVYDGDLKRYAIEKRMDSINEHGSEEDSDWVEDGIGPDGQKWKASFKDDEESLAPYTLRSDLQQFFDGSDSTGEHIGSSQPADFALFSSVVASATDFSPFKFFRDQLGKEIPKYRQTEDGEMVQMSTADEVESEINEDLHNRSIVGYFDQVLTAGKEASRMQTFATQAEHYKELLEHLKNMRDVTLGPCTFSVELP</sequence>
<organism evidence="1 2">
    <name type="scientific">Hymenobacter guriensis</name>
    <dbReference type="NCBI Taxonomy" id="2793065"/>
    <lineage>
        <taxon>Bacteria</taxon>
        <taxon>Pseudomonadati</taxon>
        <taxon>Bacteroidota</taxon>
        <taxon>Cytophagia</taxon>
        <taxon>Cytophagales</taxon>
        <taxon>Hymenobacteraceae</taxon>
        <taxon>Hymenobacter</taxon>
    </lineage>
</organism>
<comment type="caution">
    <text evidence="1">The sequence shown here is derived from an EMBL/GenBank/DDBJ whole genome shotgun (WGS) entry which is preliminary data.</text>
</comment>
<name>A0ABS0L7Q2_9BACT</name>
<gene>
    <name evidence="1" type="ORF">I5L79_21720</name>
</gene>
<keyword evidence="2" id="KW-1185">Reference proteome</keyword>
<dbReference type="RefSeq" id="WP_196957197.1">
    <property type="nucleotide sequence ID" value="NZ_JADWYK010000021.1"/>
</dbReference>
<evidence type="ECO:0000313" key="1">
    <source>
        <dbReference type="EMBL" id="MBG8556179.1"/>
    </source>
</evidence>
<dbReference type="EMBL" id="JADWYK010000021">
    <property type="protein sequence ID" value="MBG8556179.1"/>
    <property type="molecule type" value="Genomic_DNA"/>
</dbReference>
<evidence type="ECO:0000313" key="2">
    <source>
        <dbReference type="Proteomes" id="UP000601099"/>
    </source>
</evidence>